<evidence type="ECO:0000313" key="2">
    <source>
        <dbReference type="EMBL" id="ETM42020.1"/>
    </source>
</evidence>
<dbReference type="Proteomes" id="UP000053236">
    <property type="component" value="Unassembled WGS sequence"/>
</dbReference>
<evidence type="ECO:0000313" key="1">
    <source>
        <dbReference type="EMBL" id="ETK82134.1"/>
    </source>
</evidence>
<name>W2GGT4_PHYNI</name>
<sequence>MVEPIKGLKWKYGGEKTTDSFIAIDVDTKYQEIMGFGGGFTEAAALQVVRTTSVGVPMGSYNFAETENDMELKDFDVDVELRRDERLCTMDFGGCGAVASPLQENFQSIVLSL</sequence>
<gene>
    <name evidence="2" type="ORF">L914_12264</name>
    <name evidence="1" type="ORF">L915_12433</name>
</gene>
<accession>W2GGT4</accession>
<proteinExistence type="predicted"/>
<protein>
    <submittedName>
        <fullName evidence="1">Uncharacterized protein</fullName>
    </submittedName>
</protein>
<reference evidence="2" key="2">
    <citation type="submission" date="2013-11" db="EMBL/GenBank/DDBJ databases">
        <title>The Genome Sequence of Phytophthora parasitica IAC_01/95.</title>
        <authorList>
            <consortium name="The Broad Institute Genomics Platform"/>
            <person name="Russ C."/>
            <person name="Tyler B."/>
            <person name="Panabieres F."/>
            <person name="Shan W."/>
            <person name="Tripathy S."/>
            <person name="Grunwald N."/>
            <person name="Machado M."/>
            <person name="Johnson C.S."/>
            <person name="Arredondo F."/>
            <person name="Hong C."/>
            <person name="Coffey M."/>
            <person name="Young S.K."/>
            <person name="Zeng Q."/>
            <person name="Gargeya S."/>
            <person name="Fitzgerald M."/>
            <person name="Abouelleil A."/>
            <person name="Alvarado L."/>
            <person name="Chapman S.B."/>
            <person name="Gainer-Dewar J."/>
            <person name="Goldberg J."/>
            <person name="Griggs A."/>
            <person name="Gujja S."/>
            <person name="Hansen M."/>
            <person name="Howarth C."/>
            <person name="Imamovic A."/>
            <person name="Ireland A."/>
            <person name="Larimer J."/>
            <person name="McCowan C."/>
            <person name="Murphy C."/>
            <person name="Pearson M."/>
            <person name="Poon T.W."/>
            <person name="Priest M."/>
            <person name="Roberts A."/>
            <person name="Saif S."/>
            <person name="Shea T."/>
            <person name="Sykes S."/>
            <person name="Wortman J."/>
            <person name="Nusbaum C."/>
            <person name="Birren B."/>
        </authorList>
    </citation>
    <scope>NUCLEOTIDE SEQUENCE [LARGE SCALE GENOMIC DNA]</scope>
    <source>
        <strain evidence="2">IAC_01/95</strain>
    </source>
</reference>
<dbReference type="EMBL" id="KI693886">
    <property type="protein sequence ID" value="ETM42020.1"/>
    <property type="molecule type" value="Genomic_DNA"/>
</dbReference>
<organism evidence="1">
    <name type="scientific">Phytophthora nicotianae</name>
    <name type="common">Potato buckeye rot agent</name>
    <name type="synonym">Phytophthora parasitica</name>
    <dbReference type="NCBI Taxonomy" id="4792"/>
    <lineage>
        <taxon>Eukaryota</taxon>
        <taxon>Sar</taxon>
        <taxon>Stramenopiles</taxon>
        <taxon>Oomycota</taxon>
        <taxon>Peronosporomycetes</taxon>
        <taxon>Peronosporales</taxon>
        <taxon>Peronosporaceae</taxon>
        <taxon>Phytophthora</taxon>
    </lineage>
</organism>
<dbReference type="VEuPathDB" id="FungiDB:PPTG_14259"/>
<reference evidence="1" key="1">
    <citation type="submission" date="2013-11" db="EMBL/GenBank/DDBJ databases">
        <title>The Genome Sequence of Phytophthora parasitica CJ02B3.</title>
        <authorList>
            <consortium name="The Broad Institute Genomics Platform"/>
            <person name="Russ C."/>
            <person name="Tyler B."/>
            <person name="Panabieres F."/>
            <person name="Shan W."/>
            <person name="Tripathy S."/>
            <person name="Grunwald N."/>
            <person name="Machado M."/>
            <person name="Johnson C.S."/>
            <person name="Arredondo F."/>
            <person name="Hong C."/>
            <person name="Coffey M."/>
            <person name="Young S.K."/>
            <person name="Zeng Q."/>
            <person name="Gargeya S."/>
            <person name="Fitzgerald M."/>
            <person name="Abouelleil A."/>
            <person name="Alvarado L."/>
            <person name="Chapman S.B."/>
            <person name="Gainer-Dewar J."/>
            <person name="Goldberg J."/>
            <person name="Griggs A."/>
            <person name="Gujja S."/>
            <person name="Hansen M."/>
            <person name="Howarth C."/>
            <person name="Imamovic A."/>
            <person name="Ireland A."/>
            <person name="Larimer J."/>
            <person name="McCowan C."/>
            <person name="Murphy C."/>
            <person name="Pearson M."/>
            <person name="Poon T.W."/>
            <person name="Priest M."/>
            <person name="Roberts A."/>
            <person name="Saif S."/>
            <person name="Shea T."/>
            <person name="Sykes S."/>
            <person name="Wortman J."/>
            <person name="Nusbaum C."/>
            <person name="Birren B."/>
        </authorList>
    </citation>
    <scope>NUCLEOTIDE SEQUENCE [LARGE SCALE GENOMIC DNA]</scope>
    <source>
        <strain evidence="1">CJ02B3</strain>
    </source>
</reference>
<dbReference type="Proteomes" id="UP000054532">
    <property type="component" value="Unassembled WGS sequence"/>
</dbReference>
<dbReference type="AlphaFoldDB" id="W2GGT4"/>
<dbReference type="EMBL" id="KI687281">
    <property type="protein sequence ID" value="ETK82134.1"/>
    <property type="molecule type" value="Genomic_DNA"/>
</dbReference>